<dbReference type="AlphaFoldDB" id="A0A7V8VF89"/>
<keyword evidence="3" id="KW-1185">Reference proteome</keyword>
<dbReference type="EMBL" id="JACEFB010000009">
    <property type="protein sequence ID" value="MBA2226891.1"/>
    <property type="molecule type" value="Genomic_DNA"/>
</dbReference>
<keyword evidence="1" id="KW-0732">Signal</keyword>
<sequence length="441" mass="49738">MHRPGDSPPPRRYWFWMIALLAGGSGLGSSGAWAAAEPSPTPKALEVQPEDLQRARALVQQLGSDSYTQREQAQAELAKMGRLARTALQEALAAHPSPEVRQRCASLLPAAIEDDIKARLEVFLADTAGRYQHQLPAWDQFRAVVCDEWRWCGWTLGRRADLEPAARKLYADMLRSPANRQLLFLWDDSHGSLRSALAERRLELINRRNAPGVIINSQLVSMPRCSPGLVDWLTVLFLDYLHPTPPGGRSSLAATMMNSPVRDALRQNDAIGEAVRHLTLAWAVNQRDPQELYYLVLNADNLGFPAWTVPLAQRLLRHPAAPVGYKLQAFNRLLQQPHPRLLPLLESLFRDETVVANMTIIRTVNGQQLRENILVQMRDAALAAALQICQISPTDYGFIDRLPQQQKTAFVQSRFYFPDDKVRQQAFARWQRERPQPPPSP</sequence>
<gene>
    <name evidence="2" type="ORF">H0921_12030</name>
</gene>
<reference evidence="2 3" key="1">
    <citation type="submission" date="2020-07" db="EMBL/GenBank/DDBJ databases">
        <title>Thermogemmata thermophila gen. nov., sp. nov., a novel moderate thermophilic planctomycete from a Kamchatka hot spring.</title>
        <authorList>
            <person name="Elcheninov A.G."/>
            <person name="Podosokorskaya O.A."/>
            <person name="Kovaleva O.L."/>
            <person name="Novikov A."/>
            <person name="Bonch-Osmolovskaya E.A."/>
            <person name="Toshchakov S.V."/>
            <person name="Kublanov I.V."/>
        </authorList>
    </citation>
    <scope>NUCLEOTIDE SEQUENCE [LARGE SCALE GENOMIC DNA]</scope>
    <source>
        <strain evidence="2 3">2918</strain>
    </source>
</reference>
<evidence type="ECO:0000313" key="2">
    <source>
        <dbReference type="EMBL" id="MBA2226891.1"/>
    </source>
</evidence>
<organism evidence="2 3">
    <name type="scientific">Thermogemmata fonticola</name>
    <dbReference type="NCBI Taxonomy" id="2755323"/>
    <lineage>
        <taxon>Bacteria</taxon>
        <taxon>Pseudomonadati</taxon>
        <taxon>Planctomycetota</taxon>
        <taxon>Planctomycetia</taxon>
        <taxon>Gemmatales</taxon>
        <taxon>Gemmataceae</taxon>
        <taxon>Thermogemmata</taxon>
    </lineage>
</organism>
<dbReference type="RefSeq" id="WP_194538391.1">
    <property type="nucleotide sequence ID" value="NZ_JACEFB010000009.1"/>
</dbReference>
<dbReference type="Proteomes" id="UP000542342">
    <property type="component" value="Unassembled WGS sequence"/>
</dbReference>
<protein>
    <submittedName>
        <fullName evidence="2">Uncharacterized protein</fullName>
    </submittedName>
</protein>
<evidence type="ECO:0000256" key="1">
    <source>
        <dbReference type="SAM" id="SignalP"/>
    </source>
</evidence>
<feature type="signal peptide" evidence="1">
    <location>
        <begin position="1"/>
        <end position="34"/>
    </location>
</feature>
<comment type="caution">
    <text evidence="2">The sequence shown here is derived from an EMBL/GenBank/DDBJ whole genome shotgun (WGS) entry which is preliminary data.</text>
</comment>
<name>A0A7V8VF89_9BACT</name>
<evidence type="ECO:0000313" key="3">
    <source>
        <dbReference type="Proteomes" id="UP000542342"/>
    </source>
</evidence>
<feature type="chain" id="PRO_5031394105" evidence="1">
    <location>
        <begin position="35"/>
        <end position="441"/>
    </location>
</feature>
<proteinExistence type="predicted"/>
<accession>A0A7V8VF89</accession>